<evidence type="ECO:0000256" key="8">
    <source>
        <dbReference type="ARBA" id="ARBA00023065"/>
    </source>
</evidence>
<dbReference type="AlphaFoldDB" id="A0AAN8V0Q9"/>
<keyword evidence="4" id="KW-0109">Calcium transport</keyword>
<evidence type="ECO:0000256" key="6">
    <source>
        <dbReference type="ARBA" id="ARBA00022837"/>
    </source>
</evidence>
<keyword evidence="8" id="KW-0406">Ion transport</keyword>
<dbReference type="EMBL" id="JBAMMX010000018">
    <property type="protein sequence ID" value="KAK6922759.1"/>
    <property type="molecule type" value="Genomic_DNA"/>
</dbReference>
<dbReference type="Proteomes" id="UP001370490">
    <property type="component" value="Unassembled WGS sequence"/>
</dbReference>
<name>A0AAN8V0Q9_9MAGN</name>
<dbReference type="GO" id="GO:0036444">
    <property type="term" value="P:calcium import into the mitochondrion"/>
    <property type="evidence" value="ECO:0007669"/>
    <property type="project" value="TreeGrafter"/>
</dbReference>
<evidence type="ECO:0000256" key="2">
    <source>
        <dbReference type="ARBA" id="ARBA00005653"/>
    </source>
</evidence>
<proteinExistence type="inferred from homology"/>
<evidence type="ECO:0000313" key="12">
    <source>
        <dbReference type="EMBL" id="KAK6922759.1"/>
    </source>
</evidence>
<dbReference type="GO" id="GO:0051560">
    <property type="term" value="P:mitochondrial calcium ion homeostasis"/>
    <property type="evidence" value="ECO:0007669"/>
    <property type="project" value="InterPro"/>
</dbReference>
<keyword evidence="9 10" id="KW-0472">Membrane</keyword>
<evidence type="ECO:0000256" key="7">
    <source>
        <dbReference type="ARBA" id="ARBA00022989"/>
    </source>
</evidence>
<evidence type="ECO:0000259" key="11">
    <source>
        <dbReference type="Pfam" id="PF04678"/>
    </source>
</evidence>
<dbReference type="GO" id="GO:0015292">
    <property type="term" value="F:uniporter activity"/>
    <property type="evidence" value="ECO:0007669"/>
    <property type="project" value="TreeGrafter"/>
</dbReference>
<evidence type="ECO:0000256" key="5">
    <source>
        <dbReference type="ARBA" id="ARBA00022692"/>
    </source>
</evidence>
<dbReference type="InterPro" id="IPR039055">
    <property type="entry name" value="MCU_fam"/>
</dbReference>
<evidence type="ECO:0000256" key="3">
    <source>
        <dbReference type="ARBA" id="ARBA00022448"/>
    </source>
</evidence>
<evidence type="ECO:0000256" key="4">
    <source>
        <dbReference type="ARBA" id="ARBA00022568"/>
    </source>
</evidence>
<evidence type="ECO:0000256" key="9">
    <source>
        <dbReference type="ARBA" id="ARBA00023136"/>
    </source>
</evidence>
<dbReference type="PANTHER" id="PTHR13462">
    <property type="entry name" value="CALCIUM UNIPORTER PROTEIN, MITOCHONDRIAL"/>
    <property type="match status" value="1"/>
</dbReference>
<dbReference type="GO" id="GO:1990246">
    <property type="term" value="C:uniplex complex"/>
    <property type="evidence" value="ECO:0007669"/>
    <property type="project" value="TreeGrafter"/>
</dbReference>
<keyword evidence="3" id="KW-0813">Transport</keyword>
<evidence type="ECO:0000256" key="10">
    <source>
        <dbReference type="SAM" id="Phobius"/>
    </source>
</evidence>
<feature type="transmembrane region" description="Helical" evidence="10">
    <location>
        <begin position="272"/>
        <end position="292"/>
    </location>
</feature>
<dbReference type="PANTHER" id="PTHR13462:SF31">
    <property type="entry name" value="CALCIUM UNIPORTER PROTEIN 1, MITOCHONDRIAL"/>
    <property type="match status" value="1"/>
</dbReference>
<evidence type="ECO:0000256" key="1">
    <source>
        <dbReference type="ARBA" id="ARBA00004141"/>
    </source>
</evidence>
<comment type="similarity">
    <text evidence="2">Belongs to the MCU (TC 1.A.77) family.</text>
</comment>
<organism evidence="12 13">
    <name type="scientific">Dillenia turbinata</name>
    <dbReference type="NCBI Taxonomy" id="194707"/>
    <lineage>
        <taxon>Eukaryota</taxon>
        <taxon>Viridiplantae</taxon>
        <taxon>Streptophyta</taxon>
        <taxon>Embryophyta</taxon>
        <taxon>Tracheophyta</taxon>
        <taxon>Spermatophyta</taxon>
        <taxon>Magnoliopsida</taxon>
        <taxon>eudicotyledons</taxon>
        <taxon>Gunneridae</taxon>
        <taxon>Pentapetalae</taxon>
        <taxon>Dilleniales</taxon>
        <taxon>Dilleniaceae</taxon>
        <taxon>Dillenia</taxon>
    </lineage>
</organism>
<keyword evidence="5 10" id="KW-0812">Transmembrane</keyword>
<keyword evidence="7 10" id="KW-1133">Transmembrane helix</keyword>
<dbReference type="Pfam" id="PF04678">
    <property type="entry name" value="MCU"/>
    <property type="match status" value="1"/>
</dbReference>
<comment type="subcellular location">
    <subcellularLocation>
        <location evidence="1">Membrane</location>
        <topology evidence="1">Multi-pass membrane protein</topology>
    </subcellularLocation>
</comment>
<feature type="transmembrane region" description="Helical" evidence="10">
    <location>
        <begin position="246"/>
        <end position="266"/>
    </location>
</feature>
<reference evidence="12 13" key="1">
    <citation type="submission" date="2023-12" db="EMBL/GenBank/DDBJ databases">
        <title>A high-quality genome assembly for Dillenia turbinata (Dilleniales).</title>
        <authorList>
            <person name="Chanderbali A."/>
        </authorList>
    </citation>
    <scope>NUCLEOTIDE SEQUENCE [LARGE SCALE GENOMIC DNA]</scope>
    <source>
        <strain evidence="12">LSX21</strain>
        <tissue evidence="12">Leaf</tissue>
    </source>
</reference>
<sequence length="360" mass="40883">MAFKQRTLAQRLINISKMSANPTLTNCRISNPSTIKTLIPPNPSGNQSFNPDLDPGDSGFFRRFLQSRAIFQSAKNSPAGVKTIFFGENLVQKIKSFDIAKERIRLDGLAPPSPPPSTAENTTVEGFSVQDMRKVLKVAQLEMLKQKLRLNPKSRVTYSEFVELCSEGSPDPGSGVKYAKMLDETGSVIVLGDSVYLRPNEVAKAMEALLPKTTSPNDPRRKELEELENQKAMIDKKAGTLVRRELWGGLAYLIVQTAGFMRLTFWDLSWDVMEPICFYVTSIYFMACYSFFLRTSKEPSFEGFFQSRFKTKQEKLMRINNFDVDRYNQLRKVFGHEYTGFGSNSGMTMTKDLEKLHFFN</sequence>
<keyword evidence="6" id="KW-0106">Calcium</keyword>
<keyword evidence="13" id="KW-1185">Reference proteome</keyword>
<dbReference type="InterPro" id="IPR006769">
    <property type="entry name" value="MCU_C"/>
</dbReference>
<protein>
    <submittedName>
        <fullName evidence="12">Calcium uniporter protein, C-terminal</fullName>
    </submittedName>
</protein>
<dbReference type="GO" id="GO:0005262">
    <property type="term" value="F:calcium channel activity"/>
    <property type="evidence" value="ECO:0007669"/>
    <property type="project" value="TreeGrafter"/>
</dbReference>
<feature type="domain" description="Calcium uniporter protein C-terminal" evidence="11">
    <location>
        <begin position="174"/>
        <end position="330"/>
    </location>
</feature>
<gene>
    <name evidence="12" type="ORF">RJ641_011063</name>
</gene>
<accession>A0AAN8V0Q9</accession>
<comment type="caution">
    <text evidence="12">The sequence shown here is derived from an EMBL/GenBank/DDBJ whole genome shotgun (WGS) entry which is preliminary data.</text>
</comment>
<evidence type="ECO:0000313" key="13">
    <source>
        <dbReference type="Proteomes" id="UP001370490"/>
    </source>
</evidence>